<evidence type="ECO:0000256" key="2">
    <source>
        <dbReference type="ARBA" id="ARBA00023125"/>
    </source>
</evidence>
<evidence type="ECO:0000256" key="1">
    <source>
        <dbReference type="ARBA" id="ARBA00023015"/>
    </source>
</evidence>
<feature type="domain" description="HTH gntR-type" evidence="4">
    <location>
        <begin position="13"/>
        <end position="80"/>
    </location>
</feature>
<gene>
    <name evidence="5" type="ORF">HELGO_WM7734</name>
</gene>
<dbReference type="InterPro" id="IPR036388">
    <property type="entry name" value="WH-like_DNA-bd_sf"/>
</dbReference>
<dbReference type="Pfam" id="PF07729">
    <property type="entry name" value="FCD"/>
    <property type="match status" value="1"/>
</dbReference>
<sequence length="239" mass="27256">MAFQSACQPQEPVTIADRLFQDLRNSILEGNLPAGKKISEPELASAYGVSRGSLREAIGKLENCNLVTRRPNIGARIISFSIAQLMEIYQIREAMEGMAARLAAQNMTESERDHLKELLKHHTDAINRSEQPDSSSLKHDPDLDFHFCVIQGSQNERLVRMLCQDLYDLVRFYRFRLNPGFSVKAMQEHELIVDAICRRDGEMAEVLMRHHIRASRSRAKVQLQSMTPKELGIHEKQSD</sequence>
<keyword evidence="3" id="KW-0804">Transcription</keyword>
<evidence type="ECO:0000313" key="5">
    <source>
        <dbReference type="EMBL" id="CAA6829935.1"/>
    </source>
</evidence>
<dbReference type="Gene3D" id="1.10.10.10">
    <property type="entry name" value="Winged helix-like DNA-binding domain superfamily/Winged helix DNA-binding domain"/>
    <property type="match status" value="1"/>
</dbReference>
<protein>
    <submittedName>
        <fullName evidence="5">GntR family transcriptional regulator</fullName>
    </submittedName>
</protein>
<dbReference type="GO" id="GO:0003677">
    <property type="term" value="F:DNA binding"/>
    <property type="evidence" value="ECO:0007669"/>
    <property type="project" value="UniProtKB-KW"/>
</dbReference>
<dbReference type="InterPro" id="IPR036390">
    <property type="entry name" value="WH_DNA-bd_sf"/>
</dbReference>
<dbReference type="InterPro" id="IPR000524">
    <property type="entry name" value="Tscrpt_reg_HTH_GntR"/>
</dbReference>
<dbReference type="AlphaFoldDB" id="A0A6S6U684"/>
<dbReference type="PANTHER" id="PTHR43537">
    <property type="entry name" value="TRANSCRIPTIONAL REGULATOR, GNTR FAMILY"/>
    <property type="match status" value="1"/>
</dbReference>
<dbReference type="GO" id="GO:0003700">
    <property type="term" value="F:DNA-binding transcription factor activity"/>
    <property type="evidence" value="ECO:0007669"/>
    <property type="project" value="InterPro"/>
</dbReference>
<dbReference type="SMART" id="SM00345">
    <property type="entry name" value="HTH_GNTR"/>
    <property type="match status" value="1"/>
</dbReference>
<dbReference type="SUPFAM" id="SSF48008">
    <property type="entry name" value="GntR ligand-binding domain-like"/>
    <property type="match status" value="1"/>
</dbReference>
<accession>A0A6S6U684</accession>
<dbReference type="SMART" id="SM00895">
    <property type="entry name" value="FCD"/>
    <property type="match status" value="1"/>
</dbReference>
<dbReference type="PROSITE" id="PS50949">
    <property type="entry name" value="HTH_GNTR"/>
    <property type="match status" value="1"/>
</dbReference>
<proteinExistence type="predicted"/>
<dbReference type="SUPFAM" id="SSF46785">
    <property type="entry name" value="Winged helix' DNA-binding domain"/>
    <property type="match status" value="1"/>
</dbReference>
<evidence type="ECO:0000259" key="4">
    <source>
        <dbReference type="PROSITE" id="PS50949"/>
    </source>
</evidence>
<evidence type="ECO:0000256" key="3">
    <source>
        <dbReference type="ARBA" id="ARBA00023163"/>
    </source>
</evidence>
<dbReference type="EMBL" id="CACVAT010000555">
    <property type="protein sequence ID" value="CAA6829935.1"/>
    <property type="molecule type" value="Genomic_DNA"/>
</dbReference>
<dbReference type="Pfam" id="PF00392">
    <property type="entry name" value="GntR"/>
    <property type="match status" value="1"/>
</dbReference>
<dbReference type="InterPro" id="IPR011711">
    <property type="entry name" value="GntR_C"/>
</dbReference>
<dbReference type="InterPro" id="IPR008920">
    <property type="entry name" value="TF_FadR/GntR_C"/>
</dbReference>
<name>A0A6S6U684_9GAMM</name>
<keyword evidence="1" id="KW-0805">Transcription regulation</keyword>
<organism evidence="5">
    <name type="scientific">uncultured Thiotrichaceae bacterium</name>
    <dbReference type="NCBI Taxonomy" id="298394"/>
    <lineage>
        <taxon>Bacteria</taxon>
        <taxon>Pseudomonadati</taxon>
        <taxon>Pseudomonadota</taxon>
        <taxon>Gammaproteobacteria</taxon>
        <taxon>Thiotrichales</taxon>
        <taxon>Thiotrichaceae</taxon>
        <taxon>environmental samples</taxon>
    </lineage>
</organism>
<keyword evidence="2" id="KW-0238">DNA-binding</keyword>
<dbReference type="CDD" id="cd07377">
    <property type="entry name" value="WHTH_GntR"/>
    <property type="match status" value="1"/>
</dbReference>
<reference evidence="5" key="1">
    <citation type="submission" date="2020-01" db="EMBL/GenBank/DDBJ databases">
        <authorList>
            <person name="Meier V. D."/>
            <person name="Meier V D."/>
        </authorList>
    </citation>
    <scope>NUCLEOTIDE SEQUENCE</scope>
    <source>
        <strain evidence="5">HLG_WM_MAG_09</strain>
    </source>
</reference>
<dbReference type="Gene3D" id="1.20.120.530">
    <property type="entry name" value="GntR ligand-binding domain-like"/>
    <property type="match status" value="1"/>
</dbReference>
<dbReference type="PANTHER" id="PTHR43537:SF49">
    <property type="entry name" value="TRANSCRIPTIONAL REGULATORY PROTEIN"/>
    <property type="match status" value="1"/>
</dbReference>